<protein>
    <submittedName>
        <fullName evidence="1">Uncharacterized protein</fullName>
    </submittedName>
</protein>
<evidence type="ECO:0000313" key="1">
    <source>
        <dbReference type="EMBL" id="QDU38914.1"/>
    </source>
</evidence>
<evidence type="ECO:0000313" key="2">
    <source>
        <dbReference type="Proteomes" id="UP000320496"/>
    </source>
</evidence>
<dbReference type="KEGG" id="mri:Mal4_32460"/>
<organism evidence="1 2">
    <name type="scientific">Maioricimonas rarisocia</name>
    <dbReference type="NCBI Taxonomy" id="2528026"/>
    <lineage>
        <taxon>Bacteria</taxon>
        <taxon>Pseudomonadati</taxon>
        <taxon>Planctomycetota</taxon>
        <taxon>Planctomycetia</taxon>
        <taxon>Planctomycetales</taxon>
        <taxon>Planctomycetaceae</taxon>
        <taxon>Maioricimonas</taxon>
    </lineage>
</organism>
<dbReference type="EMBL" id="CP036275">
    <property type="protein sequence ID" value="QDU38914.1"/>
    <property type="molecule type" value="Genomic_DNA"/>
</dbReference>
<keyword evidence="2" id="KW-1185">Reference proteome</keyword>
<reference evidence="1 2" key="1">
    <citation type="submission" date="2019-02" db="EMBL/GenBank/DDBJ databases">
        <title>Deep-cultivation of Planctomycetes and their phenomic and genomic characterization uncovers novel biology.</title>
        <authorList>
            <person name="Wiegand S."/>
            <person name="Jogler M."/>
            <person name="Boedeker C."/>
            <person name="Pinto D."/>
            <person name="Vollmers J."/>
            <person name="Rivas-Marin E."/>
            <person name="Kohn T."/>
            <person name="Peeters S.H."/>
            <person name="Heuer A."/>
            <person name="Rast P."/>
            <person name="Oberbeckmann S."/>
            <person name="Bunk B."/>
            <person name="Jeske O."/>
            <person name="Meyerdierks A."/>
            <person name="Storesund J.E."/>
            <person name="Kallscheuer N."/>
            <person name="Luecker S."/>
            <person name="Lage O.M."/>
            <person name="Pohl T."/>
            <person name="Merkel B.J."/>
            <person name="Hornburger P."/>
            <person name="Mueller R.-W."/>
            <person name="Bruemmer F."/>
            <person name="Labrenz M."/>
            <person name="Spormann A.M."/>
            <person name="Op den Camp H."/>
            <person name="Overmann J."/>
            <person name="Amann R."/>
            <person name="Jetten M.S.M."/>
            <person name="Mascher T."/>
            <person name="Medema M.H."/>
            <person name="Devos D.P."/>
            <person name="Kaster A.-K."/>
            <person name="Ovreas L."/>
            <person name="Rohde M."/>
            <person name="Galperin M.Y."/>
            <person name="Jogler C."/>
        </authorList>
    </citation>
    <scope>NUCLEOTIDE SEQUENCE [LARGE SCALE GENOMIC DNA]</scope>
    <source>
        <strain evidence="1 2">Mal4</strain>
    </source>
</reference>
<dbReference type="AlphaFoldDB" id="A0A517Z8V7"/>
<dbReference type="Proteomes" id="UP000320496">
    <property type="component" value="Chromosome"/>
</dbReference>
<name>A0A517Z8V7_9PLAN</name>
<proteinExistence type="predicted"/>
<gene>
    <name evidence="1" type="ORF">Mal4_32460</name>
</gene>
<sequence length="63" mass="7301">MECPRCASTDVRRSRNSDWPLLRLILCVRARCHWCGLLFIAPMWRAMKPEAANSDSQPERRAA</sequence>
<accession>A0A517Z8V7</accession>